<dbReference type="OrthoDB" id="5402033at2759"/>
<dbReference type="EMBL" id="KV878591">
    <property type="protein sequence ID" value="OJJ55930.1"/>
    <property type="molecule type" value="Genomic_DNA"/>
</dbReference>
<name>A0A1L9T910_9EURO</name>
<feature type="region of interest" description="Disordered" evidence="1">
    <location>
        <begin position="537"/>
        <end position="557"/>
    </location>
</feature>
<evidence type="ECO:0000313" key="2">
    <source>
        <dbReference type="EMBL" id="OJJ55930.1"/>
    </source>
</evidence>
<organism evidence="2 3">
    <name type="scientific">Aspergillus sydowii CBS 593.65</name>
    <dbReference type="NCBI Taxonomy" id="1036612"/>
    <lineage>
        <taxon>Eukaryota</taxon>
        <taxon>Fungi</taxon>
        <taxon>Dikarya</taxon>
        <taxon>Ascomycota</taxon>
        <taxon>Pezizomycotina</taxon>
        <taxon>Eurotiomycetes</taxon>
        <taxon>Eurotiomycetidae</taxon>
        <taxon>Eurotiales</taxon>
        <taxon>Aspergillaceae</taxon>
        <taxon>Aspergillus</taxon>
        <taxon>Aspergillus subgen. Nidulantes</taxon>
    </lineage>
</organism>
<dbReference type="AlphaFoldDB" id="A0A1L9T910"/>
<reference evidence="3" key="1">
    <citation type="journal article" date="2017" name="Genome Biol.">
        <title>Comparative genomics reveals high biological diversity and specific adaptations in the industrially and medically important fungal genus Aspergillus.</title>
        <authorList>
            <person name="de Vries R.P."/>
            <person name="Riley R."/>
            <person name="Wiebenga A."/>
            <person name="Aguilar-Osorio G."/>
            <person name="Amillis S."/>
            <person name="Uchima C.A."/>
            <person name="Anderluh G."/>
            <person name="Asadollahi M."/>
            <person name="Askin M."/>
            <person name="Barry K."/>
            <person name="Battaglia E."/>
            <person name="Bayram O."/>
            <person name="Benocci T."/>
            <person name="Braus-Stromeyer S.A."/>
            <person name="Caldana C."/>
            <person name="Canovas D."/>
            <person name="Cerqueira G.C."/>
            <person name="Chen F."/>
            <person name="Chen W."/>
            <person name="Choi C."/>
            <person name="Clum A."/>
            <person name="Dos Santos R.A."/>
            <person name="Damasio A.R."/>
            <person name="Diallinas G."/>
            <person name="Emri T."/>
            <person name="Fekete E."/>
            <person name="Flipphi M."/>
            <person name="Freyberg S."/>
            <person name="Gallo A."/>
            <person name="Gournas C."/>
            <person name="Habgood R."/>
            <person name="Hainaut M."/>
            <person name="Harispe M.L."/>
            <person name="Henrissat B."/>
            <person name="Hilden K.S."/>
            <person name="Hope R."/>
            <person name="Hossain A."/>
            <person name="Karabika E."/>
            <person name="Karaffa L."/>
            <person name="Karanyi Z."/>
            <person name="Krasevec N."/>
            <person name="Kuo A."/>
            <person name="Kusch H."/>
            <person name="LaButti K."/>
            <person name="Lagendijk E.L."/>
            <person name="Lapidus A."/>
            <person name="Levasseur A."/>
            <person name="Lindquist E."/>
            <person name="Lipzen A."/>
            <person name="Logrieco A.F."/>
            <person name="MacCabe A."/>
            <person name="Maekelae M.R."/>
            <person name="Malavazi I."/>
            <person name="Melin P."/>
            <person name="Meyer V."/>
            <person name="Mielnichuk N."/>
            <person name="Miskei M."/>
            <person name="Molnar A.P."/>
            <person name="Mule G."/>
            <person name="Ngan C.Y."/>
            <person name="Orejas M."/>
            <person name="Orosz E."/>
            <person name="Ouedraogo J.P."/>
            <person name="Overkamp K.M."/>
            <person name="Park H.-S."/>
            <person name="Perrone G."/>
            <person name="Piumi F."/>
            <person name="Punt P.J."/>
            <person name="Ram A.F."/>
            <person name="Ramon A."/>
            <person name="Rauscher S."/>
            <person name="Record E."/>
            <person name="Riano-Pachon D.M."/>
            <person name="Robert V."/>
            <person name="Roehrig J."/>
            <person name="Ruller R."/>
            <person name="Salamov A."/>
            <person name="Salih N.S."/>
            <person name="Samson R.A."/>
            <person name="Sandor E."/>
            <person name="Sanguinetti M."/>
            <person name="Schuetze T."/>
            <person name="Sepcic K."/>
            <person name="Shelest E."/>
            <person name="Sherlock G."/>
            <person name="Sophianopoulou V."/>
            <person name="Squina F.M."/>
            <person name="Sun H."/>
            <person name="Susca A."/>
            <person name="Todd R.B."/>
            <person name="Tsang A."/>
            <person name="Unkles S.E."/>
            <person name="van de Wiele N."/>
            <person name="van Rossen-Uffink D."/>
            <person name="Oliveira J.V."/>
            <person name="Vesth T.C."/>
            <person name="Visser J."/>
            <person name="Yu J.-H."/>
            <person name="Zhou M."/>
            <person name="Andersen M.R."/>
            <person name="Archer D.B."/>
            <person name="Baker S.E."/>
            <person name="Benoit I."/>
            <person name="Brakhage A.A."/>
            <person name="Braus G.H."/>
            <person name="Fischer R."/>
            <person name="Frisvad J.C."/>
            <person name="Goldman G.H."/>
            <person name="Houbraken J."/>
            <person name="Oakley B."/>
            <person name="Pocsi I."/>
            <person name="Scazzocchio C."/>
            <person name="Seiboth B."/>
            <person name="vanKuyk P.A."/>
            <person name="Wortman J."/>
            <person name="Dyer P.S."/>
            <person name="Grigoriev I.V."/>
        </authorList>
    </citation>
    <scope>NUCLEOTIDE SEQUENCE [LARGE SCALE GENOMIC DNA]</scope>
    <source>
        <strain evidence="3">CBS 593.65</strain>
    </source>
</reference>
<dbReference type="RefSeq" id="XP_040699736.1">
    <property type="nucleotide sequence ID" value="XM_040845167.1"/>
</dbReference>
<sequence length="782" mass="89009">MPDLTDLPVELIDEILSLAFISKDAWNDDLVDINGLSRLLLVNRKHHQAFLHRVYSQWTYNGALHSYSSLWKFLRTVATNPDVAAAVQVLAIGNWGACPPFYIERNRELQEQDEKCRFTSDDVEIVKRAIQRAGLTSELGSLFMDAVFTKNNGHRDARPLMGLILANLPEVSTIYACIPASDLFLGSILRTVLDQQKADPGIPSRLSKLNELRLFGEAPAFSEGGPDIYKDDIRNPPLRLNDIWPVFYLHGLRTLYLYHFDPDGFGSLFEEKIQGSGNCHIHHLHVATKETSSTRVEDVTALLTLPTALKSLTFSWDKDRSKTREKINGKRRTIPHISNREVWTAIQKYQDTLEYLDVLHEFRPGVRTAKYRFTDHFGPLTRFTKLRYLSILTEMLIGGYGETPTTFQLKDTLPASIESLVLPTAEEPETTPSFATQLEEIASQLPRIKYLQISDSSVSLGYSQVKPTRTKYQPVAQACSRNRIRFCIQGSLCNSTVVLEDCPFPLGARCKSKSRWRKEYNMHEDGAPRYAMARTRAVPRREGRRETPSPPPSPGTVSYAVKTHVVPFQDHAGTPSSFMVFESHEEHPLPPLMNFNVYFTHPEGPLPDSEEFEKNLIAMHDQIWSQGPEPFYFRLDVYFLPNAGTQDCMVHYGAEKAARGNSARMLQEAQERLELDANAPPPATPRLPGMVDAYSPMPGSHLSGLLYVHPGGSWSKNSQRVRRIIFTPGQLDSFHEEWYGVDEVDEFGHRHMLGMQMWEYSWRSDWPDTVHGWATRRGWTTW</sequence>
<proteinExistence type="predicted"/>
<dbReference type="GeneID" id="63761240"/>
<keyword evidence="3" id="KW-1185">Reference proteome</keyword>
<gene>
    <name evidence="2" type="ORF">ASPSYDRAFT_33940</name>
</gene>
<evidence type="ECO:0000313" key="3">
    <source>
        <dbReference type="Proteomes" id="UP000184356"/>
    </source>
</evidence>
<dbReference type="VEuPathDB" id="FungiDB:ASPSYDRAFT_33940"/>
<dbReference type="Proteomes" id="UP000184356">
    <property type="component" value="Unassembled WGS sequence"/>
</dbReference>
<evidence type="ECO:0000256" key="1">
    <source>
        <dbReference type="SAM" id="MobiDB-lite"/>
    </source>
</evidence>
<dbReference type="STRING" id="1036612.A0A1L9T910"/>
<accession>A0A1L9T910</accession>
<protein>
    <submittedName>
        <fullName evidence="2">Uncharacterized protein</fullName>
    </submittedName>
</protein>